<dbReference type="PANTHER" id="PTHR31885:SF6">
    <property type="entry name" value="GH04784P"/>
    <property type="match status" value="1"/>
</dbReference>
<protein>
    <submittedName>
        <fullName evidence="7">Lysoplasmalogenase</fullName>
    </submittedName>
</protein>
<dbReference type="GO" id="GO:0016787">
    <property type="term" value="F:hydrolase activity"/>
    <property type="evidence" value="ECO:0007669"/>
    <property type="project" value="TreeGrafter"/>
</dbReference>
<keyword evidence="5 6" id="KW-0472">Membrane</keyword>
<gene>
    <name evidence="7" type="ORF">FZC85_03380</name>
</gene>
<feature type="transmembrane region" description="Helical" evidence="6">
    <location>
        <begin position="27"/>
        <end position="46"/>
    </location>
</feature>
<reference evidence="7 8" key="1">
    <citation type="submission" date="2019-08" db="EMBL/GenBank/DDBJ databases">
        <title>Bacillus genomes from the desert of Cuatro Cienegas, Coahuila.</title>
        <authorList>
            <person name="Olmedo-Alvarez G."/>
        </authorList>
    </citation>
    <scope>NUCLEOTIDE SEQUENCE [LARGE SCALE GENOMIC DNA]</scope>
    <source>
        <strain evidence="7 8">CH87b_3T</strain>
    </source>
</reference>
<dbReference type="PANTHER" id="PTHR31885">
    <property type="entry name" value="GH04784P"/>
    <property type="match status" value="1"/>
</dbReference>
<feature type="transmembrane region" description="Helical" evidence="6">
    <location>
        <begin position="5"/>
        <end position="21"/>
    </location>
</feature>
<evidence type="ECO:0000313" key="7">
    <source>
        <dbReference type="EMBL" id="TYS88893.1"/>
    </source>
</evidence>
<evidence type="ECO:0000256" key="1">
    <source>
        <dbReference type="ARBA" id="ARBA00004141"/>
    </source>
</evidence>
<dbReference type="GO" id="GO:0016020">
    <property type="term" value="C:membrane"/>
    <property type="evidence" value="ECO:0007669"/>
    <property type="project" value="UniProtKB-SubCell"/>
</dbReference>
<sequence>MNKWMLPTLIGIMAALYIWIIPTEPLALKIVFKLIPMLLIIFYAFRQLPAKPAPAMRLIVIGLFFCMLGDGFIAVSFVAGLGSFLIGHVFYLMGFIKMSSMNKTRFAALLPIALYSFFIGRQLISALQTEGNDGLVIPVVAYMLVISLMALTAILTGNLWATAGSILFVISDSILSWNMFVSAIPYSDVLIMTTYYSAQFLIAGSLASLGESVRHEEGKRLNI</sequence>
<evidence type="ECO:0000256" key="2">
    <source>
        <dbReference type="ARBA" id="ARBA00007375"/>
    </source>
</evidence>
<keyword evidence="3 6" id="KW-0812">Transmembrane</keyword>
<dbReference type="Pfam" id="PF07947">
    <property type="entry name" value="YhhN"/>
    <property type="match status" value="1"/>
</dbReference>
<comment type="subcellular location">
    <subcellularLocation>
        <location evidence="1">Membrane</location>
        <topology evidence="1">Multi-pass membrane protein</topology>
    </subcellularLocation>
</comment>
<dbReference type="InterPro" id="IPR012506">
    <property type="entry name" value="TMEM86B-like"/>
</dbReference>
<proteinExistence type="inferred from homology"/>
<keyword evidence="4 6" id="KW-1133">Transmembrane helix</keyword>
<dbReference type="EMBL" id="VTEZ01000001">
    <property type="protein sequence ID" value="TYS88893.1"/>
    <property type="molecule type" value="Genomic_DNA"/>
</dbReference>
<organism evidence="7 8">
    <name type="scientific">Rossellomorea aquimaris</name>
    <dbReference type="NCBI Taxonomy" id="189382"/>
    <lineage>
        <taxon>Bacteria</taxon>
        <taxon>Bacillati</taxon>
        <taxon>Bacillota</taxon>
        <taxon>Bacilli</taxon>
        <taxon>Bacillales</taxon>
        <taxon>Bacillaceae</taxon>
        <taxon>Rossellomorea</taxon>
    </lineage>
</organism>
<comment type="similarity">
    <text evidence="2">Belongs to the TMEM86 family.</text>
</comment>
<evidence type="ECO:0000256" key="5">
    <source>
        <dbReference type="ARBA" id="ARBA00023136"/>
    </source>
</evidence>
<dbReference type="AlphaFoldDB" id="A0A5D4UNJ6"/>
<dbReference type="OrthoDB" id="5592477at2"/>
<feature type="transmembrane region" description="Helical" evidence="6">
    <location>
        <begin position="136"/>
        <end position="169"/>
    </location>
</feature>
<feature type="transmembrane region" description="Helical" evidence="6">
    <location>
        <begin position="58"/>
        <end position="86"/>
    </location>
</feature>
<name>A0A5D4UNJ6_9BACI</name>
<dbReference type="Proteomes" id="UP000324269">
    <property type="component" value="Unassembled WGS sequence"/>
</dbReference>
<evidence type="ECO:0000256" key="3">
    <source>
        <dbReference type="ARBA" id="ARBA00022692"/>
    </source>
</evidence>
<evidence type="ECO:0000256" key="4">
    <source>
        <dbReference type="ARBA" id="ARBA00022989"/>
    </source>
</evidence>
<evidence type="ECO:0000256" key="6">
    <source>
        <dbReference type="SAM" id="Phobius"/>
    </source>
</evidence>
<feature type="transmembrane region" description="Helical" evidence="6">
    <location>
        <begin position="106"/>
        <end position="124"/>
    </location>
</feature>
<evidence type="ECO:0000313" key="8">
    <source>
        <dbReference type="Proteomes" id="UP000324269"/>
    </source>
</evidence>
<comment type="caution">
    <text evidence="7">The sequence shown here is derived from an EMBL/GenBank/DDBJ whole genome shotgun (WGS) entry which is preliminary data.</text>
</comment>
<accession>A0A5D4UNJ6</accession>